<proteinExistence type="predicted"/>
<evidence type="ECO:0000313" key="3">
    <source>
        <dbReference type="Proteomes" id="UP000030377"/>
    </source>
</evidence>
<keyword evidence="2" id="KW-0378">Hydrolase</keyword>
<reference evidence="2 3" key="1">
    <citation type="submission" date="2014-09" db="EMBL/GenBank/DDBJ databases">
        <title>Draft genome of Bradyrhizobium japonicum Is-34.</title>
        <authorList>
            <person name="Tsurumaru H."/>
            <person name="Yamakawa T."/>
            <person name="Hashimoto S."/>
            <person name="Okizaki K."/>
            <person name="Kanesaki Y."/>
            <person name="Yoshikawa H."/>
            <person name="Yajima S."/>
        </authorList>
    </citation>
    <scope>NUCLEOTIDE SEQUENCE [LARGE SCALE GENOMIC DNA]</scope>
    <source>
        <strain evidence="2 3">Is-34</strain>
    </source>
</reference>
<dbReference type="EMBL" id="JRPN01000042">
    <property type="protein sequence ID" value="KGT73741.1"/>
    <property type="molecule type" value="Genomic_DNA"/>
</dbReference>
<keyword evidence="1" id="KW-0472">Membrane</keyword>
<accession>A0A0A3XKQ7</accession>
<dbReference type="Proteomes" id="UP000030377">
    <property type="component" value="Unassembled WGS sequence"/>
</dbReference>
<dbReference type="RefSeq" id="WP_038943311.1">
    <property type="nucleotide sequence ID" value="NZ_JALJZA010000001.1"/>
</dbReference>
<dbReference type="GO" id="GO:0006508">
    <property type="term" value="P:proteolysis"/>
    <property type="evidence" value="ECO:0007669"/>
    <property type="project" value="UniProtKB-KW"/>
</dbReference>
<name>A0A0A3XKQ7_BRAJP</name>
<gene>
    <name evidence="2" type="ORF">MA20_43140</name>
</gene>
<organism evidence="2 3">
    <name type="scientific">Bradyrhizobium japonicum</name>
    <dbReference type="NCBI Taxonomy" id="375"/>
    <lineage>
        <taxon>Bacteria</taxon>
        <taxon>Pseudomonadati</taxon>
        <taxon>Pseudomonadota</taxon>
        <taxon>Alphaproteobacteria</taxon>
        <taxon>Hyphomicrobiales</taxon>
        <taxon>Nitrobacteraceae</taxon>
        <taxon>Bradyrhizobium</taxon>
    </lineage>
</organism>
<feature type="transmembrane region" description="Helical" evidence="1">
    <location>
        <begin position="30"/>
        <end position="56"/>
    </location>
</feature>
<keyword evidence="1" id="KW-0812">Transmembrane</keyword>
<dbReference type="AlphaFoldDB" id="A0A0A3XKQ7"/>
<evidence type="ECO:0000313" key="2">
    <source>
        <dbReference type="EMBL" id="KGT73741.1"/>
    </source>
</evidence>
<protein>
    <submittedName>
        <fullName evidence="2">Protease IV</fullName>
    </submittedName>
</protein>
<sequence>MSSAIIATIVRLAGLAGVKLSPFWAGAALAGALALIVVAGATAAGVHLFNAGYAVADGAWREKALDAQLAAARKDLLEANRAAGDAALRVKAIEQRAEQEKAGTDAYVDELEKRNAALVAAGKPNVCGLTCDDLRGMRIKSAACTAPPGSAGGIGADLRARARSLRKPQ</sequence>
<keyword evidence="1" id="KW-1133">Transmembrane helix</keyword>
<comment type="caution">
    <text evidence="2">The sequence shown here is derived from an EMBL/GenBank/DDBJ whole genome shotgun (WGS) entry which is preliminary data.</text>
</comment>
<keyword evidence="2" id="KW-0645">Protease</keyword>
<evidence type="ECO:0000256" key="1">
    <source>
        <dbReference type="SAM" id="Phobius"/>
    </source>
</evidence>
<dbReference type="GO" id="GO:0008233">
    <property type="term" value="F:peptidase activity"/>
    <property type="evidence" value="ECO:0007669"/>
    <property type="project" value="UniProtKB-KW"/>
</dbReference>